<dbReference type="InterPro" id="IPR002164">
    <property type="entry name" value="NAP_family"/>
</dbReference>
<dbReference type="KEGG" id="amj:102562701"/>
<gene>
    <name evidence="4" type="primary">TSPYL2</name>
    <name evidence="4" type="ORF">Y1Q_0015734</name>
</gene>
<dbReference type="STRING" id="8496.A0A151M5J7"/>
<feature type="compositionally biased region" description="Basic and acidic residues" evidence="3">
    <location>
        <begin position="708"/>
        <end position="718"/>
    </location>
</feature>
<dbReference type="Pfam" id="PF00956">
    <property type="entry name" value="NAP"/>
    <property type="match status" value="1"/>
</dbReference>
<dbReference type="RefSeq" id="XP_019334408.1">
    <property type="nucleotide sequence ID" value="XM_019478863.2"/>
</dbReference>
<dbReference type="InterPro" id="IPR037231">
    <property type="entry name" value="NAP-like_sf"/>
</dbReference>
<sequence>MSSGGAGAVGGPATKLCLVDPAGQRHDEAEAAQTLAAMTGWGASREATRGREATAAAVSDVTEGLHGAASGRKTAAAFGDVTEGGCEASSEGSFNASSEERLSSASEGSMETVAAVGGLETTAISRCGGLEPAGIMMRGLEREDSSKKRRLDTALMMMRGLETTSTVEGALESPVITLGSMGTTNPVKGVQKINNRKRGLERAGIMPGLRTTTTIGESQEDAMTIRDLETANTNRKRGLEPVRTKMKGLGPVMTLMGGLEDTMTMIKGLDSAGPVKGGPGTTNACRKRGLETAVMMMRGLEMVSANKKGRLEPAVTMVGDLETGSPVEGDLETVNISRKRGLETDVTVMGEMGMASTNKKGRLQTTMTMVGGLEDAMTTIGGLKPASPVTGSLETAATVLVDLGMANASKKGLEASGEPSGSPDPAVDCREGRRKRKAEEAVISVEEEEEDEEEGGPGGQRVLKMEQYLDALEAVQLQLEEVNARAACAYQQLRTKFGHLRRPHLEHRNLIIQNIPGFWVTAFLNHPQLSALINDRDEDTLSYMTNLQVEDSHTKPSCKIKFYFSKNPYFQNEVIVKEFQHGFSGRLMSHATPIRWWQGQDPQLQAHKLPNTGRSFFHWFGDHSFPAGDRIAEIIKEDLWPNPLQYYLMGEGGEHGDDSETENGEDCVVIVDDDGEDEEEVQEILDEDEEGGGSSVEEVMEKAAVPESDSRGIELEDG</sequence>
<evidence type="ECO:0000256" key="3">
    <source>
        <dbReference type="SAM" id="MobiDB-lite"/>
    </source>
</evidence>
<dbReference type="Gene3D" id="3.30.1120.90">
    <property type="entry name" value="Nucleosome assembly protein"/>
    <property type="match status" value="1"/>
</dbReference>
<evidence type="ECO:0000313" key="5">
    <source>
        <dbReference type="Proteomes" id="UP000050525"/>
    </source>
</evidence>
<keyword evidence="5" id="KW-1185">Reference proteome</keyword>
<accession>A0A151M5J7</accession>
<dbReference type="GO" id="GO:0005634">
    <property type="term" value="C:nucleus"/>
    <property type="evidence" value="ECO:0007669"/>
    <property type="project" value="InterPro"/>
</dbReference>
<name>A0A151M5J7_ALLMI</name>
<dbReference type="GeneID" id="102562701"/>
<dbReference type="AlphaFoldDB" id="A0A151M5J7"/>
<dbReference type="SUPFAM" id="SSF143113">
    <property type="entry name" value="NAP-like"/>
    <property type="match status" value="1"/>
</dbReference>
<protein>
    <submittedName>
        <fullName evidence="4">Testis-specific Y-encoded-like protein 2</fullName>
    </submittedName>
</protein>
<organism evidence="4 5">
    <name type="scientific">Alligator mississippiensis</name>
    <name type="common">American alligator</name>
    <dbReference type="NCBI Taxonomy" id="8496"/>
    <lineage>
        <taxon>Eukaryota</taxon>
        <taxon>Metazoa</taxon>
        <taxon>Chordata</taxon>
        <taxon>Craniata</taxon>
        <taxon>Vertebrata</taxon>
        <taxon>Euteleostomi</taxon>
        <taxon>Archelosauria</taxon>
        <taxon>Archosauria</taxon>
        <taxon>Crocodylia</taxon>
        <taxon>Alligatoridae</taxon>
        <taxon>Alligatorinae</taxon>
        <taxon>Alligator</taxon>
    </lineage>
</organism>
<comment type="similarity">
    <text evidence="1 2">Belongs to the nucleosome assembly protein (NAP) family.</text>
</comment>
<evidence type="ECO:0000256" key="2">
    <source>
        <dbReference type="RuleBase" id="RU003876"/>
    </source>
</evidence>
<dbReference type="CTD" id="64061"/>
<feature type="compositionally biased region" description="Acidic residues" evidence="3">
    <location>
        <begin position="673"/>
        <end position="691"/>
    </location>
</feature>
<feature type="region of interest" description="Disordered" evidence="3">
    <location>
        <begin position="84"/>
        <end position="108"/>
    </location>
</feature>
<dbReference type="GO" id="GO:0006334">
    <property type="term" value="P:nucleosome assembly"/>
    <property type="evidence" value="ECO:0007669"/>
    <property type="project" value="InterPro"/>
</dbReference>
<feature type="region of interest" description="Disordered" evidence="3">
    <location>
        <begin position="673"/>
        <end position="718"/>
    </location>
</feature>
<reference evidence="4 5" key="1">
    <citation type="journal article" date="2012" name="Genome Biol.">
        <title>Sequencing three crocodilian genomes to illuminate the evolution of archosaurs and amniotes.</title>
        <authorList>
            <person name="St John J.A."/>
            <person name="Braun E.L."/>
            <person name="Isberg S.R."/>
            <person name="Miles L.G."/>
            <person name="Chong A.Y."/>
            <person name="Gongora J."/>
            <person name="Dalzell P."/>
            <person name="Moran C."/>
            <person name="Bed'hom B."/>
            <person name="Abzhanov A."/>
            <person name="Burgess S.C."/>
            <person name="Cooksey A.M."/>
            <person name="Castoe T.A."/>
            <person name="Crawford N.G."/>
            <person name="Densmore L.D."/>
            <person name="Drew J.C."/>
            <person name="Edwards S.V."/>
            <person name="Faircloth B.C."/>
            <person name="Fujita M.K."/>
            <person name="Greenwold M.J."/>
            <person name="Hoffmann F.G."/>
            <person name="Howard J.M."/>
            <person name="Iguchi T."/>
            <person name="Janes D.E."/>
            <person name="Khan S.Y."/>
            <person name="Kohno S."/>
            <person name="de Koning A.J."/>
            <person name="Lance S.L."/>
            <person name="McCarthy F.M."/>
            <person name="McCormack J.E."/>
            <person name="Merchant M.E."/>
            <person name="Peterson D.G."/>
            <person name="Pollock D.D."/>
            <person name="Pourmand N."/>
            <person name="Raney B.J."/>
            <person name="Roessler K.A."/>
            <person name="Sanford J.R."/>
            <person name="Sawyer R.H."/>
            <person name="Schmidt C.J."/>
            <person name="Triplett E.W."/>
            <person name="Tuberville T.D."/>
            <person name="Venegas-Anaya M."/>
            <person name="Howard J.T."/>
            <person name="Jarvis E.D."/>
            <person name="Guillette L.J.Jr."/>
            <person name="Glenn T.C."/>
            <person name="Green R.E."/>
            <person name="Ray D.A."/>
        </authorList>
    </citation>
    <scope>NUCLEOTIDE SEQUENCE [LARGE SCALE GENOMIC DNA]</scope>
    <source>
        <strain evidence="4">KSC_2009_1</strain>
    </source>
</reference>
<dbReference type="eggNOG" id="KOG1508">
    <property type="taxonomic scope" value="Eukaryota"/>
</dbReference>
<dbReference type="PANTHER" id="PTHR11875">
    <property type="entry name" value="TESTIS-SPECIFIC Y-ENCODED PROTEIN"/>
    <property type="match status" value="1"/>
</dbReference>
<feature type="compositionally biased region" description="Acidic residues" evidence="3">
    <location>
        <begin position="445"/>
        <end position="455"/>
    </location>
</feature>
<dbReference type="OrthoDB" id="19419at2759"/>
<dbReference type="EMBL" id="AKHW03006553">
    <property type="protein sequence ID" value="KYO19795.1"/>
    <property type="molecule type" value="Genomic_DNA"/>
</dbReference>
<evidence type="ECO:0000313" key="4">
    <source>
        <dbReference type="EMBL" id="KYO19795.1"/>
    </source>
</evidence>
<evidence type="ECO:0000256" key="1">
    <source>
        <dbReference type="ARBA" id="ARBA00009947"/>
    </source>
</evidence>
<proteinExistence type="inferred from homology"/>
<dbReference type="FunFam" id="3.30.1120.90:FF:000002">
    <property type="entry name" value="Testis-specific Y-encoded-like protein 2"/>
    <property type="match status" value="1"/>
</dbReference>
<dbReference type="Proteomes" id="UP000050525">
    <property type="component" value="Unassembled WGS sequence"/>
</dbReference>
<feature type="region of interest" description="Disordered" evidence="3">
    <location>
        <begin position="411"/>
        <end position="460"/>
    </location>
</feature>
<comment type="caution">
    <text evidence="4">The sequence shown here is derived from an EMBL/GenBank/DDBJ whole genome shotgun (WGS) entry which is preliminary data.</text>
</comment>
<dbReference type="Gene3D" id="1.20.5.1500">
    <property type="match status" value="1"/>
</dbReference>